<dbReference type="SUPFAM" id="SSF56176">
    <property type="entry name" value="FAD-binding/transporter-associated domain-like"/>
    <property type="match status" value="1"/>
</dbReference>
<feature type="binding site" evidence="20">
    <location>
        <position position="53"/>
    </location>
    <ligand>
        <name>[2Fe-2S] cluster</name>
        <dbReference type="ChEBI" id="CHEBI:190135"/>
        <label>1</label>
    </ligand>
</feature>
<dbReference type="Pfam" id="PF03450">
    <property type="entry name" value="CO_deh_flav_C"/>
    <property type="match status" value="1"/>
</dbReference>
<evidence type="ECO:0000256" key="17">
    <source>
        <dbReference type="ARBA" id="ARBA00049517"/>
    </source>
</evidence>
<keyword evidence="10" id="KW-0560">Oxidoreductase</keyword>
<dbReference type="PIRSF" id="PIRSF000127">
    <property type="entry name" value="Xanthine_DH"/>
    <property type="match status" value="1"/>
</dbReference>
<evidence type="ECO:0000256" key="13">
    <source>
        <dbReference type="ARBA" id="ARBA00023027"/>
    </source>
</evidence>
<evidence type="ECO:0000256" key="19">
    <source>
        <dbReference type="PIRSR" id="PIRSR000127-2"/>
    </source>
</evidence>
<dbReference type="InterPro" id="IPR016169">
    <property type="entry name" value="FAD-bd_PCMH_sub2"/>
</dbReference>
<evidence type="ECO:0000256" key="4">
    <source>
        <dbReference type="ARBA" id="ARBA00013123"/>
    </source>
</evidence>
<sequence length="1339" mass="146168">MAEFSAAIGSHYVNRLILFVNGIKVEITNPDPEITLLTYLRHNLRLPGSKLGCGEGGCGSCTVMVSKYDSAKDLVEHIPVNACLASLCSLHGQAVTTVEGIGSTKSKLHPVQRQIAENHGSQCGFCTPGIVMSMYTLLRNNPRPTKLEIQENFDGNLCRCTGYRPILGAFHSFAKDKSPSPCAMGENCCRRTDRGEHGQTFSDKSTTCLPYDESQEPIFPPELKLRAGELQSEVLRFESDRVTWFSPTTLTQLLAIRKLFPDSKLINGNTEIGIDIKLKGKEYPERVSVARTTELMTIAQTDKGIRIGASSTLQEVDALFKEAVAELPEWQTRVFAAFIEMLRWFAGHQIRAVACMTGNIITASPISDLNPLLVACRAELDIVDLDGNHSTVVMDDTFFTTYRKTRLQDTDTVVGITVPYTTQSQFFYGYKQANRKEDDIAVVNAGMWVELEADGHTVRDIRLVFGGMADKTVEATKTKAKIIGRVWDNSLLELACSEDMLPADLPLPPGAVGGMVAYRRTLTLSFFFRFYLAVASRTSQISDFDTSGLGDIVRGVSSGCQVYDSTDYEPSGQTDDHSINDALGRPLVHRSAFKQVTGEALYVDDIPSDGHLFVGFVTGRYAHAQVVSIDATKALGVPGVVGFVSSKDVPGSNAWDSEHDLVFVPESGTVEHEGQVIGLVIAENLASAQRAARLVEVTYNKLEPVITIQDAIAKCAFFPINQVVECGDVQSAFGAAERIVEGELHMEAQEHFYLEPHSCIVYPCDADEYQVVCMTQGLDSIQTGLARVLNVKENQINVSVKRIGGGFGGKETRHASVVFPTAVAAYKLQRPVRAVLERSEDMKLTGTRHPVLAKYKVGFTNEGQLTALEIVVYFNCGMSLDLSAAVSERCLLTIANGYNIANVRLTSKLCRTHVASATAFRGFGTPQALFIVESIVGHVACELDMDPVKIREQNFFSEGDKAPYGQEILQNNLLACWRECQQKSSYDTLRQSVDDFNAKNQWKKRGVALSPLTYGIGFPLKLLNKGSALVNIYRDGSVILLTGGVEMGQGLHTKMIQIASRVLDVGVNYIRINETTTNSVPNASPTAGSLTSDLIGGAVKEACEQISQRLAPYRVADDTKSWEQIVSAAIDDRICLSAVGFYKPHVIGMDWSKRVNTPFQYYSFGAACSLVEVDCLTGDHHVLRTDIVMDVGRSLNPAIDVGQIEGAFIQGYGLMCLEQYKVTKEGSLLTQGPGTYKIPGFSDIPESFNVSLLKTPGNPKAVYSSKAIGEPPLCLAVSVFMAIKSALLAARKQNGKSPHFRLDSPATPDAIRLAVGDQFSGKFSADDAADKKSPFFVQL</sequence>
<dbReference type="InterPro" id="IPR036010">
    <property type="entry name" value="2Fe-2S_ferredoxin-like_sf"/>
</dbReference>
<feature type="binding site" evidence="20">
    <location>
        <position position="123"/>
    </location>
    <ligand>
        <name>[2Fe-2S] cluster</name>
        <dbReference type="ChEBI" id="CHEBI:190135"/>
        <label>2</label>
    </ligand>
</feature>
<dbReference type="GO" id="GO:0004854">
    <property type="term" value="F:xanthine dehydrogenase activity"/>
    <property type="evidence" value="ECO:0007669"/>
    <property type="project" value="UniProtKB-EC"/>
</dbReference>
<dbReference type="FunFam" id="3.30.43.10:FF:000001">
    <property type="entry name" value="Xanthine dehydrogenase/oxidase"/>
    <property type="match status" value="1"/>
</dbReference>
<dbReference type="Pfam" id="PF01799">
    <property type="entry name" value="Fer2_2"/>
    <property type="match status" value="1"/>
</dbReference>
<feature type="binding site" evidence="20">
    <location>
        <position position="126"/>
    </location>
    <ligand>
        <name>[2Fe-2S] cluster</name>
        <dbReference type="ChEBI" id="CHEBI:190135"/>
        <label>2</label>
    </ligand>
</feature>
<dbReference type="InterPro" id="IPR036884">
    <property type="entry name" value="2Fe-2S-bd_dom_sf"/>
</dbReference>
<evidence type="ECO:0000259" key="21">
    <source>
        <dbReference type="PROSITE" id="PS51085"/>
    </source>
</evidence>
<comment type="similarity">
    <text evidence="3">Belongs to the xanthine dehydrogenase family.</text>
</comment>
<feature type="binding site" evidence="20">
    <location>
        <position position="807"/>
    </location>
    <ligand>
        <name>Mo-molybdopterin</name>
        <dbReference type="ChEBI" id="CHEBI:71302"/>
    </ligand>
    <ligandPart>
        <name>Mo</name>
        <dbReference type="ChEBI" id="CHEBI:28685"/>
    </ligandPart>
</feature>
<evidence type="ECO:0000256" key="8">
    <source>
        <dbReference type="ARBA" id="ARBA00022723"/>
    </source>
</evidence>
<evidence type="ECO:0000256" key="9">
    <source>
        <dbReference type="ARBA" id="ARBA00022827"/>
    </source>
</evidence>
<dbReference type="GO" id="GO:0005506">
    <property type="term" value="F:iron ion binding"/>
    <property type="evidence" value="ECO:0007669"/>
    <property type="project" value="InterPro"/>
</dbReference>
<dbReference type="NCBIfam" id="TIGR02963">
    <property type="entry name" value="xanthine_xdhA"/>
    <property type="match status" value="1"/>
</dbReference>
<evidence type="ECO:0000256" key="11">
    <source>
        <dbReference type="ARBA" id="ARBA00023004"/>
    </source>
</evidence>
<dbReference type="PANTHER" id="PTHR45444:SF3">
    <property type="entry name" value="XANTHINE DEHYDROGENASE"/>
    <property type="match status" value="1"/>
</dbReference>
<evidence type="ECO:0000256" key="18">
    <source>
        <dbReference type="PIRSR" id="PIRSR000127-1"/>
    </source>
</evidence>
<gene>
    <name evidence="23" type="ORF">GSLYS_00013841001</name>
</gene>
<dbReference type="Gene3D" id="3.30.465.10">
    <property type="match status" value="1"/>
</dbReference>
<keyword evidence="14" id="KW-0576">Peroxisome</keyword>
<comment type="catalytic activity">
    <reaction evidence="17">
        <text>hypoxanthine + NAD(+) + H2O = xanthine + NADH + H(+)</text>
        <dbReference type="Rhea" id="RHEA:24670"/>
        <dbReference type="ChEBI" id="CHEBI:15377"/>
        <dbReference type="ChEBI" id="CHEBI:15378"/>
        <dbReference type="ChEBI" id="CHEBI:17368"/>
        <dbReference type="ChEBI" id="CHEBI:17712"/>
        <dbReference type="ChEBI" id="CHEBI:57540"/>
        <dbReference type="ChEBI" id="CHEBI:57945"/>
        <dbReference type="EC" id="1.17.1.4"/>
    </reaction>
</comment>
<dbReference type="InterPro" id="IPR016167">
    <property type="entry name" value="FAD-bd_PCMH_sub1"/>
</dbReference>
<reference evidence="23 24" key="1">
    <citation type="submission" date="2024-04" db="EMBL/GenBank/DDBJ databases">
        <authorList>
            <consortium name="Genoscope - CEA"/>
            <person name="William W."/>
        </authorList>
    </citation>
    <scope>NUCLEOTIDE SEQUENCE [LARGE SCALE GENOMIC DNA]</scope>
</reference>
<dbReference type="PROSITE" id="PS51387">
    <property type="entry name" value="FAD_PCMH"/>
    <property type="match status" value="1"/>
</dbReference>
<evidence type="ECO:0000256" key="3">
    <source>
        <dbReference type="ARBA" id="ARBA00006849"/>
    </source>
</evidence>
<dbReference type="EMBL" id="CAXITT010000371">
    <property type="protein sequence ID" value="CAL1540108.1"/>
    <property type="molecule type" value="Genomic_DNA"/>
</dbReference>
<feature type="binding site" evidence="19">
    <location>
        <position position="889"/>
    </location>
    <ligand>
        <name>substrate</name>
    </ligand>
</feature>
<keyword evidence="24" id="KW-1185">Reference proteome</keyword>
<feature type="binding site" evidence="20">
    <location>
        <position position="776"/>
    </location>
    <ligand>
        <name>Mo-molybdopterin</name>
        <dbReference type="ChEBI" id="CHEBI:71302"/>
    </ligand>
    <ligandPart>
        <name>Mo</name>
        <dbReference type="ChEBI" id="CHEBI:28685"/>
    </ligandPart>
</feature>
<name>A0AAV2I0L2_LYMST</name>
<feature type="domain" description="2Fe-2S ferredoxin-type" evidence="21">
    <location>
        <begin position="14"/>
        <end position="101"/>
    </location>
</feature>
<dbReference type="InterPro" id="IPR014307">
    <property type="entry name" value="Xanthine_DH_ssu"/>
</dbReference>
<keyword evidence="5 20" id="KW-0500">Molybdenum</keyword>
<dbReference type="SMART" id="SM01008">
    <property type="entry name" value="Ald_Xan_dh_C"/>
    <property type="match status" value="1"/>
</dbReference>
<comment type="cofactor">
    <cofactor evidence="1 19">
        <name>FAD</name>
        <dbReference type="ChEBI" id="CHEBI:57692"/>
    </cofactor>
</comment>
<comment type="cofactor">
    <cofactor evidence="20">
        <name>[2Fe-2S] cluster</name>
        <dbReference type="ChEBI" id="CHEBI:190135"/>
    </cofactor>
    <text evidence="20">Binds 2 [2Fe-2S] clusters.</text>
</comment>
<feature type="binding site" evidence="20">
    <location>
        <position position="61"/>
    </location>
    <ligand>
        <name>[2Fe-2S] cluster</name>
        <dbReference type="ChEBI" id="CHEBI:190135"/>
        <label>1</label>
    </ligand>
</feature>
<dbReference type="InterPro" id="IPR036318">
    <property type="entry name" value="FAD-bd_PCMH-like_sf"/>
</dbReference>
<evidence type="ECO:0000256" key="16">
    <source>
        <dbReference type="ARBA" id="ARBA00049017"/>
    </source>
</evidence>
<dbReference type="EC" id="1.17.1.4" evidence="4"/>
<dbReference type="Gene3D" id="3.10.20.30">
    <property type="match status" value="1"/>
</dbReference>
<organism evidence="23 24">
    <name type="scientific">Lymnaea stagnalis</name>
    <name type="common">Great pond snail</name>
    <name type="synonym">Helix stagnalis</name>
    <dbReference type="NCBI Taxonomy" id="6523"/>
    <lineage>
        <taxon>Eukaryota</taxon>
        <taxon>Metazoa</taxon>
        <taxon>Spiralia</taxon>
        <taxon>Lophotrochozoa</taxon>
        <taxon>Mollusca</taxon>
        <taxon>Gastropoda</taxon>
        <taxon>Heterobranchia</taxon>
        <taxon>Euthyneura</taxon>
        <taxon>Panpulmonata</taxon>
        <taxon>Hygrophila</taxon>
        <taxon>Lymnaeoidea</taxon>
        <taxon>Lymnaeidae</taxon>
        <taxon>Lymnaea</taxon>
    </lineage>
</organism>
<evidence type="ECO:0000256" key="2">
    <source>
        <dbReference type="ARBA" id="ARBA00004275"/>
    </source>
</evidence>
<dbReference type="InterPro" id="IPR008274">
    <property type="entry name" value="AldOxase/xan_DH_MoCoBD1"/>
</dbReference>
<evidence type="ECO:0000313" key="24">
    <source>
        <dbReference type="Proteomes" id="UP001497497"/>
    </source>
</evidence>
<evidence type="ECO:0000256" key="7">
    <source>
        <dbReference type="ARBA" id="ARBA00022714"/>
    </source>
</evidence>
<evidence type="ECO:0000256" key="6">
    <source>
        <dbReference type="ARBA" id="ARBA00022630"/>
    </source>
</evidence>
<keyword evidence="11 20" id="KW-0408">Iron</keyword>
<feature type="binding site" evidence="19">
    <location>
        <position position="431"/>
    </location>
    <ligand>
        <name>FAD</name>
        <dbReference type="ChEBI" id="CHEBI:57692"/>
    </ligand>
</feature>
<dbReference type="FunFam" id="3.30.390.50:FF:000001">
    <property type="entry name" value="Xanthine dehydrogenase oxidase"/>
    <property type="match status" value="1"/>
</dbReference>
<dbReference type="SMART" id="SM01092">
    <property type="entry name" value="CO_deh_flav_C"/>
    <property type="match status" value="1"/>
</dbReference>
<dbReference type="Pfam" id="PF00111">
    <property type="entry name" value="Fer2"/>
    <property type="match status" value="1"/>
</dbReference>
<dbReference type="GO" id="GO:0071949">
    <property type="term" value="F:FAD binding"/>
    <property type="evidence" value="ECO:0007669"/>
    <property type="project" value="InterPro"/>
</dbReference>
<feature type="binding site" evidence="20">
    <location>
        <position position="58"/>
    </location>
    <ligand>
        <name>[2Fe-2S] cluster</name>
        <dbReference type="ChEBI" id="CHEBI:190135"/>
        <label>1</label>
    </ligand>
</feature>
<keyword evidence="8 20" id="KW-0479">Metal-binding</keyword>
<protein>
    <recommendedName>
        <fullName evidence="4">xanthine dehydrogenase</fullName>
        <ecNumber evidence="4">1.17.1.4</ecNumber>
    </recommendedName>
</protein>
<comment type="cofactor">
    <cofactor evidence="20">
        <name>Mo-molybdopterin</name>
        <dbReference type="ChEBI" id="CHEBI:71302"/>
    </cofactor>
    <text evidence="20">Binds 1 Mo-molybdopterin (Mo-MPT) cofactor per subunit.</text>
</comment>
<dbReference type="Proteomes" id="UP001497497">
    <property type="component" value="Unassembled WGS sequence"/>
</dbReference>
<dbReference type="Gene3D" id="3.30.43.10">
    <property type="entry name" value="Uridine Diphospho-n-acetylenolpyruvylglucosamine Reductase, domain 2"/>
    <property type="match status" value="1"/>
</dbReference>
<dbReference type="FunFam" id="3.30.465.10:FF:000004">
    <property type="entry name" value="Xanthine dehydrogenase/oxidase"/>
    <property type="match status" value="1"/>
</dbReference>
<evidence type="ECO:0000256" key="20">
    <source>
        <dbReference type="PIRSR" id="PIRSR000127-3"/>
    </source>
</evidence>
<dbReference type="SUPFAM" id="SSF56003">
    <property type="entry name" value="Molybdenum cofactor-binding domain"/>
    <property type="match status" value="1"/>
</dbReference>
<dbReference type="SUPFAM" id="SSF55447">
    <property type="entry name" value="CO dehydrogenase flavoprotein C-terminal domain-like"/>
    <property type="match status" value="1"/>
</dbReference>
<keyword evidence="7 20" id="KW-0001">2Fe-2S</keyword>
<dbReference type="InterPro" id="IPR036683">
    <property type="entry name" value="CO_DH_flav_C_dom_sf"/>
</dbReference>
<dbReference type="InterPro" id="IPR002888">
    <property type="entry name" value="2Fe-2S-bd"/>
</dbReference>
<dbReference type="PROSITE" id="PS00197">
    <property type="entry name" value="2FE2S_FER_1"/>
    <property type="match status" value="1"/>
</dbReference>
<dbReference type="PANTHER" id="PTHR45444">
    <property type="entry name" value="XANTHINE DEHYDROGENASE"/>
    <property type="match status" value="1"/>
</dbReference>
<feature type="binding site" evidence="19">
    <location>
        <position position="811"/>
    </location>
    <ligand>
        <name>substrate</name>
    </ligand>
</feature>
<comment type="subcellular location">
    <subcellularLocation>
        <location evidence="2">Peroxisome</location>
    </subcellularLocation>
</comment>
<feature type="binding site" evidence="19">
    <location>
        <position position="345"/>
    </location>
    <ligand>
        <name>FAD</name>
        <dbReference type="ChEBI" id="CHEBI:57692"/>
    </ligand>
</feature>
<dbReference type="Gene3D" id="3.90.1170.50">
    <property type="entry name" value="Aldehyde oxidase/xanthine dehydrogenase, a/b hammerhead"/>
    <property type="match status" value="1"/>
</dbReference>
<dbReference type="GO" id="GO:0051537">
    <property type="term" value="F:2 iron, 2 sulfur cluster binding"/>
    <property type="evidence" value="ECO:0007669"/>
    <property type="project" value="UniProtKB-KW"/>
</dbReference>
<dbReference type="Pfam" id="PF20256">
    <property type="entry name" value="MoCoBD_2"/>
    <property type="match status" value="1"/>
</dbReference>
<comment type="caution">
    <text evidence="23">The sequence shown here is derived from an EMBL/GenBank/DDBJ whole genome shotgun (WGS) entry which is preliminary data.</text>
</comment>
<feature type="binding site" evidence="20">
    <location>
        <position position="160"/>
    </location>
    <ligand>
        <name>[2Fe-2S] cluster</name>
        <dbReference type="ChEBI" id="CHEBI:190135"/>
        <label>2</label>
    </ligand>
</feature>
<feature type="binding site" evidence="19">
    <location>
        <begin position="265"/>
        <end position="272"/>
    </location>
    <ligand>
        <name>FAD</name>
        <dbReference type="ChEBI" id="CHEBI:57692"/>
    </ligand>
</feature>
<dbReference type="SUPFAM" id="SSF54665">
    <property type="entry name" value="CO dehydrogenase molybdoprotein N-domain-like"/>
    <property type="match status" value="1"/>
</dbReference>
<evidence type="ECO:0000256" key="5">
    <source>
        <dbReference type="ARBA" id="ARBA00022505"/>
    </source>
</evidence>
<accession>A0AAV2I0L2</accession>
<feature type="binding site" evidence="20">
    <location>
        <position position="83"/>
    </location>
    <ligand>
        <name>[2Fe-2S] cluster</name>
        <dbReference type="ChEBI" id="CHEBI:190135"/>
        <label>1</label>
    </ligand>
</feature>
<dbReference type="FunFam" id="3.30.365.10:FF:000003">
    <property type="entry name" value="Aldehyde oxidase 1"/>
    <property type="match status" value="1"/>
</dbReference>
<dbReference type="GO" id="GO:0005777">
    <property type="term" value="C:peroxisome"/>
    <property type="evidence" value="ECO:0007669"/>
    <property type="project" value="UniProtKB-SubCell"/>
</dbReference>
<dbReference type="InterPro" id="IPR036856">
    <property type="entry name" value="Ald_Oxase/Xan_DH_a/b_sf"/>
</dbReference>
<feature type="binding site" evidence="20">
    <location>
        <position position="1088"/>
    </location>
    <ligand>
        <name>Mo-molybdopterin</name>
        <dbReference type="ChEBI" id="CHEBI:71302"/>
    </ligand>
    <ligandPart>
        <name>Mo</name>
        <dbReference type="ChEBI" id="CHEBI:28685"/>
    </ligandPart>
</feature>
<keyword evidence="13" id="KW-0520">NAD</keyword>
<dbReference type="InterPro" id="IPR012675">
    <property type="entry name" value="Beta-grasp_dom_sf"/>
</dbReference>
<dbReference type="Pfam" id="PF02738">
    <property type="entry name" value="MoCoBD_1"/>
    <property type="match status" value="1"/>
</dbReference>
<dbReference type="Gene3D" id="3.30.365.10">
    <property type="entry name" value="Aldehyde oxidase/xanthine dehydrogenase, molybdopterin binding domain"/>
    <property type="match status" value="4"/>
</dbReference>
<dbReference type="FunFam" id="3.30.365.10:FF:000004">
    <property type="entry name" value="Xanthine dehydrogenase oxidase"/>
    <property type="match status" value="1"/>
</dbReference>
<keyword evidence="9 19" id="KW-0274">FAD</keyword>
<evidence type="ECO:0000256" key="1">
    <source>
        <dbReference type="ARBA" id="ARBA00001974"/>
    </source>
</evidence>
<evidence type="ECO:0000256" key="12">
    <source>
        <dbReference type="ARBA" id="ARBA00023014"/>
    </source>
</evidence>
<feature type="binding site" evidence="19">
    <location>
        <position position="368"/>
    </location>
    <ligand>
        <name>FAD</name>
        <dbReference type="ChEBI" id="CHEBI:57692"/>
    </ligand>
</feature>
<evidence type="ECO:0000256" key="10">
    <source>
        <dbReference type="ARBA" id="ARBA00023002"/>
    </source>
</evidence>
<dbReference type="InterPro" id="IPR005107">
    <property type="entry name" value="CO_DH_flav_C"/>
</dbReference>
<dbReference type="InterPro" id="IPR016208">
    <property type="entry name" value="Ald_Oxase/xanthine_DH-like"/>
</dbReference>
<keyword evidence="6" id="KW-0285">Flavoprotein</keyword>
<dbReference type="FunFam" id="3.10.20.30:FF:000015">
    <property type="entry name" value="Aldehyde oxidase 1"/>
    <property type="match status" value="1"/>
</dbReference>
<dbReference type="InterPro" id="IPR046867">
    <property type="entry name" value="AldOxase/xan_DH_MoCoBD2"/>
</dbReference>
<dbReference type="SUPFAM" id="SSF54292">
    <property type="entry name" value="2Fe-2S ferredoxin-like"/>
    <property type="match status" value="1"/>
</dbReference>
<keyword evidence="12 20" id="KW-0411">Iron-sulfur</keyword>
<evidence type="ECO:0000259" key="22">
    <source>
        <dbReference type="PROSITE" id="PS51387"/>
    </source>
</evidence>
<evidence type="ECO:0000313" key="23">
    <source>
        <dbReference type="EMBL" id="CAL1540108.1"/>
    </source>
</evidence>
<feature type="domain" description="FAD-binding PCMH-type" evidence="22">
    <location>
        <begin position="237"/>
        <end position="423"/>
    </location>
</feature>
<dbReference type="InterPro" id="IPR000674">
    <property type="entry name" value="Ald_Oxase/Xan_DH_a/b"/>
</dbReference>
<dbReference type="InterPro" id="IPR037165">
    <property type="entry name" value="AldOxase/xan_DH_Mopterin-bd_sf"/>
</dbReference>
<dbReference type="InterPro" id="IPR016166">
    <property type="entry name" value="FAD-bd_PCMH"/>
</dbReference>
<dbReference type="PROSITE" id="PS51085">
    <property type="entry name" value="2FE2S_FER_2"/>
    <property type="match status" value="1"/>
</dbReference>
<feature type="binding site" evidence="20">
    <location>
        <position position="921"/>
    </location>
    <ligand>
        <name>Mo-molybdopterin</name>
        <dbReference type="ChEBI" id="CHEBI:71302"/>
    </ligand>
    <ligandPart>
        <name>Mo</name>
        <dbReference type="ChEBI" id="CHEBI:28685"/>
    </ligandPart>
</feature>
<feature type="binding site" evidence="20">
    <location>
        <position position="158"/>
    </location>
    <ligand>
        <name>[2Fe-2S] cluster</name>
        <dbReference type="ChEBI" id="CHEBI:190135"/>
        <label>2</label>
    </ligand>
</feature>
<proteinExistence type="inferred from homology"/>
<dbReference type="Gene3D" id="3.30.390.50">
    <property type="entry name" value="CO dehydrogenase flavoprotein, C-terminal domain"/>
    <property type="match status" value="1"/>
</dbReference>
<dbReference type="Pfam" id="PF00941">
    <property type="entry name" value="FAD_binding_5"/>
    <property type="match status" value="1"/>
</dbReference>
<dbReference type="SUPFAM" id="SSF47741">
    <property type="entry name" value="CO dehydrogenase ISP C-domain like"/>
    <property type="match status" value="1"/>
</dbReference>
<dbReference type="Gene3D" id="1.10.150.120">
    <property type="entry name" value="[2Fe-2S]-binding domain"/>
    <property type="match status" value="1"/>
</dbReference>
<dbReference type="InterPro" id="IPR001041">
    <property type="entry name" value="2Fe-2S_ferredoxin-type"/>
</dbReference>
<feature type="active site" description="Proton acceptor" evidence="18">
    <location>
        <position position="1270"/>
    </location>
</feature>
<comment type="catalytic activity">
    <reaction evidence="16">
        <text>xanthine + NAD(+) + H2O = urate + NADH + H(+)</text>
        <dbReference type="Rhea" id="RHEA:16669"/>
        <dbReference type="ChEBI" id="CHEBI:15377"/>
        <dbReference type="ChEBI" id="CHEBI:15378"/>
        <dbReference type="ChEBI" id="CHEBI:17712"/>
        <dbReference type="ChEBI" id="CHEBI:17775"/>
        <dbReference type="ChEBI" id="CHEBI:57540"/>
        <dbReference type="ChEBI" id="CHEBI:57945"/>
        <dbReference type="EC" id="1.17.1.4"/>
    </reaction>
</comment>
<dbReference type="Pfam" id="PF01315">
    <property type="entry name" value="Ald_Xan_dh_C"/>
    <property type="match status" value="1"/>
</dbReference>
<dbReference type="InterPro" id="IPR006058">
    <property type="entry name" value="2Fe2S_fd_BS"/>
</dbReference>
<feature type="binding site" evidence="19">
    <location>
        <position position="923"/>
    </location>
    <ligand>
        <name>substrate</name>
    </ligand>
</feature>
<dbReference type="InterPro" id="IPR002346">
    <property type="entry name" value="Mopterin_DH_FAD-bd"/>
</dbReference>
<evidence type="ECO:0000256" key="14">
    <source>
        <dbReference type="ARBA" id="ARBA00023140"/>
    </source>
</evidence>
<comment type="cofactor">
    <cofactor evidence="15">
        <name>[2Fe-2S] cluster</name>
        <dbReference type="ChEBI" id="CHEBI:190135"/>
    </cofactor>
</comment>
<evidence type="ECO:0000256" key="15">
    <source>
        <dbReference type="ARBA" id="ARBA00034078"/>
    </source>
</evidence>